<dbReference type="Gene3D" id="3.40.50.2000">
    <property type="entry name" value="Glycogen Phosphorylase B"/>
    <property type="match status" value="2"/>
</dbReference>
<keyword evidence="4" id="KW-0808">Transferase</keyword>
<organism evidence="4 5">
    <name type="scientific">Methanohalophilus halophilus</name>
    <dbReference type="NCBI Taxonomy" id="2177"/>
    <lineage>
        <taxon>Archaea</taxon>
        <taxon>Methanobacteriati</taxon>
        <taxon>Methanobacteriota</taxon>
        <taxon>Stenosarchaea group</taxon>
        <taxon>Methanomicrobia</taxon>
        <taxon>Methanosarcinales</taxon>
        <taxon>Methanosarcinaceae</taxon>
        <taxon>Methanohalophilus</taxon>
    </lineage>
</organism>
<evidence type="ECO:0000313" key="3">
    <source>
        <dbReference type="EMBL" id="RNI08934.1"/>
    </source>
</evidence>
<name>A0A1H2T1E5_9EURY</name>
<dbReference type="SUPFAM" id="SSF53756">
    <property type="entry name" value="UDP-Glycosyltransferase/glycogen phosphorylase"/>
    <property type="match status" value="1"/>
</dbReference>
<dbReference type="EMBL" id="FNMU01000002">
    <property type="protein sequence ID" value="SDW37672.1"/>
    <property type="molecule type" value="Genomic_DNA"/>
</dbReference>
<dbReference type="InterPro" id="IPR028098">
    <property type="entry name" value="Glyco_trans_4-like_N"/>
</dbReference>
<evidence type="ECO:0000313" key="6">
    <source>
        <dbReference type="Proteomes" id="UP000267921"/>
    </source>
</evidence>
<dbReference type="AlphaFoldDB" id="A0A1H2T1E5"/>
<dbReference type="GO" id="GO:0016757">
    <property type="term" value="F:glycosyltransferase activity"/>
    <property type="evidence" value="ECO:0007669"/>
    <property type="project" value="InterPro"/>
</dbReference>
<feature type="domain" description="Glycosyl transferase family 1" evidence="1">
    <location>
        <begin position="211"/>
        <end position="359"/>
    </location>
</feature>
<dbReference type="Pfam" id="PF13439">
    <property type="entry name" value="Glyco_transf_4"/>
    <property type="match status" value="1"/>
</dbReference>
<gene>
    <name evidence="3" type="ORF">EFE40_05550</name>
    <name evidence="4" type="ORF">SAMN04515625_0861</name>
</gene>
<evidence type="ECO:0000313" key="5">
    <source>
        <dbReference type="Proteomes" id="UP000198669"/>
    </source>
</evidence>
<reference evidence="4 5" key="1">
    <citation type="submission" date="2016-10" db="EMBL/GenBank/DDBJ databases">
        <authorList>
            <person name="de Groot N.N."/>
        </authorList>
    </citation>
    <scope>NUCLEOTIDE SEQUENCE [LARGE SCALE GENOMIC DNA]</scope>
    <source>
        <strain evidence="4 5">Z-7982</strain>
    </source>
</reference>
<dbReference type="OrthoDB" id="132546at2157"/>
<dbReference type="Pfam" id="PF00534">
    <property type="entry name" value="Glycos_transf_1"/>
    <property type="match status" value="1"/>
</dbReference>
<proteinExistence type="predicted"/>
<dbReference type="Proteomes" id="UP000267921">
    <property type="component" value="Unassembled WGS sequence"/>
</dbReference>
<dbReference type="EMBL" id="RJJG01000004">
    <property type="protein sequence ID" value="RNI08934.1"/>
    <property type="molecule type" value="Genomic_DNA"/>
</dbReference>
<sequence>MGNTKGVGIVETLRIGMFAWESLHSIKVGGIAAHVTELAETLASMGHEVQVFTRKGCYRDYDEINGVHYQRVDHDSSGDIVHQMNSMCDSMYDRFKSFKNHYGDFDILHGHDWHPVNVLCRIKKKYESPFVLTYHSTEWGRNGNYPGNWRGSDEISHREWKGGYEASQVIATQEQFKKEIQNLYKVPDYKISLVPNGIYPGKMEKDVDPDEVKTRHGIDPSSPVVLFTGRMSYQKGPDMLVDAIPHVLDNERDTNFVFIGEGDMRTHCERMAYDMGIKDSCHFLGYAPTDVLTDWMNTAEMACVPSRNEPFGIVVLEAWDACRPVVATDAINLIDNFSNGILSYRHSGSVAWGINYALDGLNGPYTKQMGINGNKLAKTKYNWNNIAKHTLDTYRRAMEI</sequence>
<dbReference type="Proteomes" id="UP000198669">
    <property type="component" value="Unassembled WGS sequence"/>
</dbReference>
<dbReference type="InterPro" id="IPR001296">
    <property type="entry name" value="Glyco_trans_1"/>
</dbReference>
<protein>
    <submittedName>
        <fullName evidence="3">Glycosyltransferase family 1 protein</fullName>
    </submittedName>
    <submittedName>
        <fullName evidence="4">Glycosyltransferase involved in cell wall bisynthesis</fullName>
    </submittedName>
</protein>
<accession>A0A1H2T1E5</accession>
<evidence type="ECO:0000313" key="4">
    <source>
        <dbReference type="EMBL" id="SDW37672.1"/>
    </source>
</evidence>
<feature type="domain" description="Glycosyltransferase subfamily 4-like N-terminal" evidence="2">
    <location>
        <begin position="28"/>
        <end position="198"/>
    </location>
</feature>
<evidence type="ECO:0000259" key="2">
    <source>
        <dbReference type="Pfam" id="PF13439"/>
    </source>
</evidence>
<dbReference type="PANTHER" id="PTHR12526:SF625">
    <property type="entry name" value="PHOSPHATIDYLINOSITOL GLYCAN-CLASS A"/>
    <property type="match status" value="1"/>
</dbReference>
<dbReference type="CDD" id="cd03801">
    <property type="entry name" value="GT4_PimA-like"/>
    <property type="match status" value="1"/>
</dbReference>
<reference evidence="3 6" key="2">
    <citation type="submission" date="2018-10" db="EMBL/GenBank/DDBJ databases">
        <title>Cultivation of a novel Methanohalophilus strain from Kebrit Deep of the Red Sea and a genomic comparison of members of the genus Methanohalophilus.</title>
        <authorList>
            <person name="Guan Y."/>
            <person name="Ngugi D.K."/>
            <person name="Stingl U."/>
        </authorList>
    </citation>
    <scope>NUCLEOTIDE SEQUENCE [LARGE SCALE GENOMIC DNA]</scope>
    <source>
        <strain evidence="3 6">DSM 3094</strain>
    </source>
</reference>
<evidence type="ECO:0000259" key="1">
    <source>
        <dbReference type="Pfam" id="PF00534"/>
    </source>
</evidence>
<dbReference type="PANTHER" id="PTHR12526">
    <property type="entry name" value="GLYCOSYLTRANSFERASE"/>
    <property type="match status" value="1"/>
</dbReference>